<name>A0AC61QW47_9FIRM</name>
<evidence type="ECO:0000313" key="2">
    <source>
        <dbReference type="Proteomes" id="UP000307720"/>
    </source>
</evidence>
<comment type="caution">
    <text evidence="1">The sequence shown here is derived from an EMBL/GenBank/DDBJ whole genome shotgun (WGS) entry which is preliminary data.</text>
</comment>
<organism evidence="1 2">
    <name type="scientific">Hominisplanchenecus murintestinalis</name>
    <dbReference type="NCBI Taxonomy" id="2941517"/>
    <lineage>
        <taxon>Bacteria</taxon>
        <taxon>Bacillati</taxon>
        <taxon>Bacillota</taxon>
        <taxon>Clostridia</taxon>
        <taxon>Lachnospirales</taxon>
        <taxon>Lachnospiraceae</taxon>
        <taxon>Hominisplanchenecus</taxon>
    </lineage>
</organism>
<keyword evidence="2" id="KW-1185">Reference proteome</keyword>
<accession>A0AC61QW47</accession>
<protein>
    <submittedName>
        <fullName evidence="1">Uncharacterized protein</fullName>
    </submittedName>
</protein>
<evidence type="ECO:0000313" key="1">
    <source>
        <dbReference type="EMBL" id="TGX96771.1"/>
    </source>
</evidence>
<sequence length="547" mass="64859">MKANYIKNVIQSYDKSPYECILIDGPWGVGKSYAVKEILDNNNNACHISMFGIKDAQEIYHEVFFQLAIKDKQKIRVLISKAKKFGAAISDKIATAERIIESLIKEKELFLNISKSFNVFHYIVIDDLERMNNSIELEEVFGIIDELKRCNYTKVILVANTEQMSQKELFEKYSEKVIDRTYYITECPEKVDWAKLRIHYGFITEFLSSHHVKNLRTLQKAQNFYDDVRLKLKDSYNDEFYDEIRLACYAIVVETIDNLYYEENEQTSNMSEIFREIRNKLEQRIKIYYLRGIKISNNMIDMLLKYHENEIDITATEIDAEYQIFMHAGEKANYYKSDNEIKQLLPSLSEKIIQETNIAKILRYADEYFIWSEHLQLDIKKLEDEYKTRLIMMIYDEVMNGVIDYLTFGVEALHIQSQTNKKIYKEVEETVKNKVICEYIKYLSENTYGEQAFQYSYTLRQFANNVFLQDAISGNTDSLYNENSFPIHNVTEQQYRTSHNIMYVLYHENKEKFLDYCDKLKTRCDNMSTHRINVLLEEITGEKIIVK</sequence>
<reference evidence="1" key="1">
    <citation type="submission" date="2019-04" db="EMBL/GenBank/DDBJ databases">
        <title>Microbes associate with the intestines of laboratory mice.</title>
        <authorList>
            <person name="Navarre W."/>
            <person name="Wong E."/>
            <person name="Huang K."/>
            <person name="Tropini C."/>
            <person name="Ng K."/>
            <person name="Yu B."/>
        </authorList>
    </citation>
    <scope>NUCLEOTIDE SEQUENCE</scope>
    <source>
        <strain evidence="1">NM72_1-8</strain>
    </source>
</reference>
<dbReference type="Proteomes" id="UP000307720">
    <property type="component" value="Unassembled WGS sequence"/>
</dbReference>
<dbReference type="EMBL" id="SRZB01000048">
    <property type="protein sequence ID" value="TGX96771.1"/>
    <property type="molecule type" value="Genomic_DNA"/>
</dbReference>
<proteinExistence type="predicted"/>
<gene>
    <name evidence="1" type="ORF">E5357_15080</name>
</gene>